<gene>
    <name evidence="3" type="primary">xcpT_10</name>
    <name evidence="3" type="ORF">Pan54_13080</name>
</gene>
<dbReference type="NCBIfam" id="TIGR04294">
    <property type="entry name" value="pre_pil_HX9DG"/>
    <property type="match status" value="1"/>
</dbReference>
<keyword evidence="1" id="KW-0812">Transmembrane</keyword>
<dbReference type="InterPro" id="IPR012902">
    <property type="entry name" value="N_methyl_site"/>
</dbReference>
<comment type="caution">
    <text evidence="3">The sequence shown here is derived from an EMBL/GenBank/DDBJ whole genome shotgun (WGS) entry which is preliminary data.</text>
</comment>
<evidence type="ECO:0000256" key="1">
    <source>
        <dbReference type="SAM" id="Phobius"/>
    </source>
</evidence>
<sequence>MCTVSVRRGFTLIELLVVIAIIAILVALLLPAVQQAREAARRSACKNNMKQIGLALHNYHDTHSVFPPGSIHGRTQLSMHVFILPFIEQSALYDTFNFESASGIGASSSTASKTKVDTYMCPSGTILVQSGTSDYTMHYYGNGGPKNFDGQTPTYTCSGHSSNNECLTTTLAAHGGYSQQGLFSRNSKVKFRDVVDGTSNTIAVMEISLTRTGTGTAASHYRLWTRGSNGTASASFKNVLHSPNSTTYTSGNNFNDVSMGSNHKGGCQVVLADGSVKFVSENVDMNSLRATASRDSGEVNTIEF</sequence>
<dbReference type="InterPro" id="IPR045584">
    <property type="entry name" value="Pilin-like"/>
</dbReference>
<dbReference type="NCBIfam" id="TIGR02532">
    <property type="entry name" value="IV_pilin_GFxxxE"/>
    <property type="match status" value="1"/>
</dbReference>
<evidence type="ECO:0000313" key="4">
    <source>
        <dbReference type="Proteomes" id="UP000316095"/>
    </source>
</evidence>
<keyword evidence="1" id="KW-0472">Membrane</keyword>
<dbReference type="InterPro" id="IPR011453">
    <property type="entry name" value="DUF1559"/>
</dbReference>
<protein>
    <submittedName>
        <fullName evidence="3">Type II secretion system protein G</fullName>
    </submittedName>
</protein>
<evidence type="ECO:0000313" key="3">
    <source>
        <dbReference type="EMBL" id="TWT60594.1"/>
    </source>
</evidence>
<dbReference type="Proteomes" id="UP000316095">
    <property type="component" value="Unassembled WGS sequence"/>
</dbReference>
<feature type="transmembrane region" description="Helical" evidence="1">
    <location>
        <begin position="12"/>
        <end position="33"/>
    </location>
</feature>
<name>A0A5C5XCV7_9PLAN</name>
<evidence type="ECO:0000259" key="2">
    <source>
        <dbReference type="Pfam" id="PF07596"/>
    </source>
</evidence>
<dbReference type="EMBL" id="SJPG01000001">
    <property type="protein sequence ID" value="TWT60594.1"/>
    <property type="molecule type" value="Genomic_DNA"/>
</dbReference>
<dbReference type="AlphaFoldDB" id="A0A5C5XCV7"/>
<accession>A0A5C5XCV7</accession>
<dbReference type="PANTHER" id="PTHR30093">
    <property type="entry name" value="GENERAL SECRETION PATHWAY PROTEIN G"/>
    <property type="match status" value="1"/>
</dbReference>
<dbReference type="Pfam" id="PF07963">
    <property type="entry name" value="N_methyl"/>
    <property type="match status" value="1"/>
</dbReference>
<dbReference type="SUPFAM" id="SSF54523">
    <property type="entry name" value="Pili subunits"/>
    <property type="match status" value="1"/>
</dbReference>
<keyword evidence="4" id="KW-1185">Reference proteome</keyword>
<dbReference type="Pfam" id="PF07596">
    <property type="entry name" value="SBP_bac_10"/>
    <property type="match status" value="1"/>
</dbReference>
<dbReference type="PROSITE" id="PS00409">
    <property type="entry name" value="PROKAR_NTER_METHYL"/>
    <property type="match status" value="1"/>
</dbReference>
<reference evidence="3 4" key="1">
    <citation type="submission" date="2019-02" db="EMBL/GenBank/DDBJ databases">
        <title>Deep-cultivation of Planctomycetes and their phenomic and genomic characterization uncovers novel biology.</title>
        <authorList>
            <person name="Wiegand S."/>
            <person name="Jogler M."/>
            <person name="Boedeker C."/>
            <person name="Pinto D."/>
            <person name="Vollmers J."/>
            <person name="Rivas-Marin E."/>
            <person name="Kohn T."/>
            <person name="Peeters S.H."/>
            <person name="Heuer A."/>
            <person name="Rast P."/>
            <person name="Oberbeckmann S."/>
            <person name="Bunk B."/>
            <person name="Jeske O."/>
            <person name="Meyerdierks A."/>
            <person name="Storesund J.E."/>
            <person name="Kallscheuer N."/>
            <person name="Luecker S."/>
            <person name="Lage O.M."/>
            <person name="Pohl T."/>
            <person name="Merkel B.J."/>
            <person name="Hornburger P."/>
            <person name="Mueller R.-W."/>
            <person name="Bruemmer F."/>
            <person name="Labrenz M."/>
            <person name="Spormann A.M."/>
            <person name="Op Den Camp H."/>
            <person name="Overmann J."/>
            <person name="Amann R."/>
            <person name="Jetten M.S.M."/>
            <person name="Mascher T."/>
            <person name="Medema M.H."/>
            <person name="Devos D.P."/>
            <person name="Kaster A.-K."/>
            <person name="Ovreas L."/>
            <person name="Rohde M."/>
            <person name="Galperin M.Y."/>
            <person name="Jogler C."/>
        </authorList>
    </citation>
    <scope>NUCLEOTIDE SEQUENCE [LARGE SCALE GENOMIC DNA]</scope>
    <source>
        <strain evidence="3 4">Pan54</strain>
    </source>
</reference>
<dbReference type="OrthoDB" id="255848at2"/>
<dbReference type="InterPro" id="IPR027558">
    <property type="entry name" value="Pre_pil_HX9DG_C"/>
</dbReference>
<dbReference type="RefSeq" id="WP_146502692.1">
    <property type="nucleotide sequence ID" value="NZ_SJPG01000001.1"/>
</dbReference>
<dbReference type="Gene3D" id="3.30.700.10">
    <property type="entry name" value="Glycoprotein, Type 4 Pilin"/>
    <property type="match status" value="1"/>
</dbReference>
<organism evidence="3 4">
    <name type="scientific">Rubinisphaera italica</name>
    <dbReference type="NCBI Taxonomy" id="2527969"/>
    <lineage>
        <taxon>Bacteria</taxon>
        <taxon>Pseudomonadati</taxon>
        <taxon>Planctomycetota</taxon>
        <taxon>Planctomycetia</taxon>
        <taxon>Planctomycetales</taxon>
        <taxon>Planctomycetaceae</taxon>
        <taxon>Rubinisphaera</taxon>
    </lineage>
</organism>
<feature type="domain" description="DUF1559" evidence="2">
    <location>
        <begin position="34"/>
        <end position="285"/>
    </location>
</feature>
<dbReference type="PANTHER" id="PTHR30093:SF2">
    <property type="entry name" value="TYPE II SECRETION SYSTEM PROTEIN H"/>
    <property type="match status" value="1"/>
</dbReference>
<proteinExistence type="predicted"/>
<keyword evidence="1" id="KW-1133">Transmembrane helix</keyword>